<protein>
    <submittedName>
        <fullName evidence="1">Uncharacterized protein</fullName>
    </submittedName>
</protein>
<dbReference type="OrthoDB" id="5798273at2759"/>
<dbReference type="PANTHER" id="PTHR34717">
    <property type="entry name" value="EG:BACR7A4.20 PROTEIN"/>
    <property type="match status" value="1"/>
</dbReference>
<reference evidence="1 2" key="1">
    <citation type="submission" date="2017-03" db="EMBL/GenBank/DDBJ databases">
        <title>Genome of the blue death feigning beetle - Asbolus verrucosus.</title>
        <authorList>
            <person name="Rider S.D."/>
        </authorList>
    </citation>
    <scope>NUCLEOTIDE SEQUENCE [LARGE SCALE GENOMIC DNA]</scope>
    <source>
        <strain evidence="1">Butters</strain>
        <tissue evidence="1">Head and leg muscle</tissue>
    </source>
</reference>
<sequence>SQPGKWFHVKFASFYFILWLRRLKTKIMKPLPVGDLETMKPLSKHEKAFDATFFQAVSQNGFYFCGGIERRHQAKANGLFYIAVPELGLLESQKLPNTLLDSDPVSVLLNKEYGAEGISFAIAEPMKKWHVSYNGKMRLQKSPDRLLDVKLNGEWTSDLPYFLFETDISLNCLAKAIARETWTNEFFKSLKTAHQTHYEQMGYFTGTLSVGHKSYRLEMDAFRDHSFGYKRDWSLMHRYAFHMMYLQDGTRVSIGIVSQPVTTSLLEMGYVVLPNKTLQCIDSCDLLLYQHGEKGNPGKNYAFSFQANKQTYEAKIQVIYESFHYKGNNIEAKLIERFIECEVNGIKGKGISEWHYNNFKNPNQ</sequence>
<name>A0A482W0M6_ASBVE</name>
<dbReference type="STRING" id="1661398.A0A482W0M6"/>
<feature type="non-terminal residue" evidence="1">
    <location>
        <position position="1"/>
    </location>
</feature>
<dbReference type="Proteomes" id="UP000292052">
    <property type="component" value="Unassembled WGS sequence"/>
</dbReference>
<accession>A0A482W0M6</accession>
<keyword evidence="2" id="KW-1185">Reference proteome</keyword>
<dbReference type="EMBL" id="QDEB01043337">
    <property type="protein sequence ID" value="RZC38423.1"/>
    <property type="molecule type" value="Genomic_DNA"/>
</dbReference>
<proteinExistence type="predicted"/>
<evidence type="ECO:0000313" key="1">
    <source>
        <dbReference type="EMBL" id="RZC38423.1"/>
    </source>
</evidence>
<dbReference type="PANTHER" id="PTHR34717:SF1">
    <property type="entry name" value="EG:BACR7A4.20 PROTEIN"/>
    <property type="match status" value="1"/>
</dbReference>
<dbReference type="AlphaFoldDB" id="A0A482W0M6"/>
<gene>
    <name evidence="1" type="ORF">BDFB_007358</name>
</gene>
<evidence type="ECO:0000313" key="2">
    <source>
        <dbReference type="Proteomes" id="UP000292052"/>
    </source>
</evidence>
<organism evidence="1 2">
    <name type="scientific">Asbolus verrucosus</name>
    <name type="common">Desert ironclad beetle</name>
    <dbReference type="NCBI Taxonomy" id="1661398"/>
    <lineage>
        <taxon>Eukaryota</taxon>
        <taxon>Metazoa</taxon>
        <taxon>Ecdysozoa</taxon>
        <taxon>Arthropoda</taxon>
        <taxon>Hexapoda</taxon>
        <taxon>Insecta</taxon>
        <taxon>Pterygota</taxon>
        <taxon>Neoptera</taxon>
        <taxon>Endopterygota</taxon>
        <taxon>Coleoptera</taxon>
        <taxon>Polyphaga</taxon>
        <taxon>Cucujiformia</taxon>
        <taxon>Tenebrionidae</taxon>
        <taxon>Pimeliinae</taxon>
        <taxon>Asbolus</taxon>
    </lineage>
</organism>
<comment type="caution">
    <text evidence="1">The sequence shown here is derived from an EMBL/GenBank/DDBJ whole genome shotgun (WGS) entry which is preliminary data.</text>
</comment>